<dbReference type="OrthoDB" id="6127264at2759"/>
<dbReference type="CDD" id="cd00033">
    <property type="entry name" value="CCP"/>
    <property type="match status" value="3"/>
</dbReference>
<dbReference type="InterPro" id="IPR002035">
    <property type="entry name" value="VWF_A"/>
</dbReference>
<keyword evidence="15" id="KW-0325">Glycoprotein</keyword>
<comment type="caution">
    <text evidence="18">Lacks conserved residue(s) required for the propagation of feature annotation.</text>
</comment>
<dbReference type="Proteomes" id="UP001046870">
    <property type="component" value="Chromosome 4"/>
</dbReference>
<proteinExistence type="predicted"/>
<dbReference type="GO" id="GO:0070062">
    <property type="term" value="C:extracellular exosome"/>
    <property type="evidence" value="ECO:0007669"/>
    <property type="project" value="TreeGrafter"/>
</dbReference>
<evidence type="ECO:0000256" key="9">
    <source>
        <dbReference type="ARBA" id="ARBA00022729"/>
    </source>
</evidence>
<feature type="signal peptide" evidence="19">
    <location>
        <begin position="1"/>
        <end position="19"/>
    </location>
</feature>
<dbReference type="GO" id="GO:0006956">
    <property type="term" value="P:complement activation"/>
    <property type="evidence" value="ECO:0007669"/>
    <property type="project" value="InterPro"/>
</dbReference>
<feature type="active site" description="Charge relay system" evidence="17">
    <location>
        <position position="650"/>
    </location>
</feature>
<feature type="domain" description="Sushi" evidence="22">
    <location>
        <begin position="86"/>
        <end position="145"/>
    </location>
</feature>
<dbReference type="Gene3D" id="2.10.70.10">
    <property type="entry name" value="Complement Module, domain 1"/>
    <property type="match status" value="3"/>
</dbReference>
<comment type="subcellular location">
    <subcellularLocation>
        <location evidence="3">Cell surface</location>
    </subcellularLocation>
    <subcellularLocation>
        <location evidence="4">Secreted</location>
    </subcellularLocation>
</comment>
<evidence type="ECO:0000313" key="23">
    <source>
        <dbReference type="EMBL" id="KAG7481133.1"/>
    </source>
</evidence>
<dbReference type="InterPro" id="IPR033116">
    <property type="entry name" value="TRYPSIN_SER"/>
</dbReference>
<evidence type="ECO:0000259" key="21">
    <source>
        <dbReference type="PROSITE" id="PS50240"/>
    </source>
</evidence>
<dbReference type="CDD" id="cd00190">
    <property type="entry name" value="Tryp_SPc"/>
    <property type="match status" value="1"/>
</dbReference>
<dbReference type="Pfam" id="PF00084">
    <property type="entry name" value="Sushi"/>
    <property type="match status" value="3"/>
</dbReference>
<sequence length="705" mass="77846">MLGLKLIILMKLVLIPVCAEIQSEIQCTEDVEIAGGHVEFPGEHKVGSVLRYVCHNHTRAAPVSWRVCGTDGKWSPIRQPAACVKYQCSGPVTLEKGWVSPRLASYPVGLSIHFQCWPGHSLYGASNITCLPTGKWSAPPAVCDTGGSLCGNPGVPAGGQRMGQRFEKGSRVRYTCYRGLQLMGPSVRICLEDGSWSGLQPQCEGQHSYDDPRKIAEHFAMTEHALLSPHQELHLYFIIKASRSVGAENVQTALQFVYQTANEVMDFTNRRRVDVIIFGAFAKNMGFSWPEGLQLTDYEEFLNGTGVNTGDALKLVLRMIQDRLPTNDNKLPAKNLIILITDGRHNMGPSPDSIINNMTNIIPNPDANLEIFVIGVGGGSRRHGLEKIASERAEPRAFYLPDYGSLAQLRPEESAAPCGFRGSLGGGFGRVFGGRKSVEHQWPWQVMVMWKGTFTGGGTIIAPRWVLTAAHVLHDEDGKFDDRESITVMAGEIKSPSRRGGSSLPTLKVEKIIVHEDYKHKEYQYDIALLKMEKDIQFDDKKRPVCLPCTAGLSQVLSLSSQNWTTRCHHQDLIFTGHGGADHRTINGFVTGWGYTEKGEVLSKDLNYGSISIREREQCEKMSKTEFKFSLTEEKFCANGDGVDACKGDSGGPFVIKKSGRWIQIGIVSYGTRKRCVAGSMGFYTSVPTLMPWIREKVGADLLYA</sequence>
<dbReference type="InterPro" id="IPR009003">
    <property type="entry name" value="Peptidase_S1_PA"/>
</dbReference>
<keyword evidence="13" id="KW-0391">Immunity</keyword>
<evidence type="ECO:0000313" key="24">
    <source>
        <dbReference type="Proteomes" id="UP001046870"/>
    </source>
</evidence>
<keyword evidence="5" id="KW-0964">Secreted</keyword>
<dbReference type="Gene3D" id="2.40.10.10">
    <property type="entry name" value="Trypsin-like serine proteases"/>
    <property type="match status" value="2"/>
</dbReference>
<dbReference type="GO" id="GO:0045087">
    <property type="term" value="P:innate immune response"/>
    <property type="evidence" value="ECO:0007669"/>
    <property type="project" value="UniProtKB-KW"/>
</dbReference>
<dbReference type="InterPro" id="IPR035976">
    <property type="entry name" value="Sushi/SCR/CCP_sf"/>
</dbReference>
<keyword evidence="24" id="KW-1185">Reference proteome</keyword>
<name>A0A9D3QBV3_MEGAT</name>
<keyword evidence="14 18" id="KW-1015">Disulfide bond</keyword>
<evidence type="ECO:0000256" key="11">
    <source>
        <dbReference type="ARBA" id="ARBA00022801"/>
    </source>
</evidence>
<protein>
    <recommendedName>
        <fullName evidence="16">C3/C5 convertase</fullName>
    </recommendedName>
</protein>
<dbReference type="GO" id="GO:0009986">
    <property type="term" value="C:cell surface"/>
    <property type="evidence" value="ECO:0007669"/>
    <property type="project" value="UniProtKB-SubCell"/>
</dbReference>
<gene>
    <name evidence="23" type="ORF">MATL_G00063530</name>
</gene>
<keyword evidence="6" id="KW-0399">Innate immunity</keyword>
<dbReference type="PROSITE" id="PS50234">
    <property type="entry name" value="VWFA"/>
    <property type="match status" value="1"/>
</dbReference>
<reference evidence="23" key="1">
    <citation type="submission" date="2021-01" db="EMBL/GenBank/DDBJ databases">
        <authorList>
            <person name="Zahm M."/>
            <person name="Roques C."/>
            <person name="Cabau C."/>
            <person name="Klopp C."/>
            <person name="Donnadieu C."/>
            <person name="Jouanno E."/>
            <person name="Lampietro C."/>
            <person name="Louis A."/>
            <person name="Herpin A."/>
            <person name="Echchiki A."/>
            <person name="Berthelot C."/>
            <person name="Parey E."/>
            <person name="Roest-Crollius H."/>
            <person name="Braasch I."/>
            <person name="Postlethwait J."/>
            <person name="Bobe J."/>
            <person name="Montfort J."/>
            <person name="Bouchez O."/>
            <person name="Begum T."/>
            <person name="Mejri S."/>
            <person name="Adams A."/>
            <person name="Chen W.-J."/>
            <person name="Guiguen Y."/>
        </authorList>
    </citation>
    <scope>NUCLEOTIDE SEQUENCE</scope>
    <source>
        <strain evidence="23">YG-15Mar2019-1</strain>
        <tissue evidence="23">Brain</tissue>
    </source>
</reference>
<dbReference type="SUPFAM" id="SSF57535">
    <property type="entry name" value="Complement control module/SCR domain"/>
    <property type="match status" value="3"/>
</dbReference>
<evidence type="ECO:0000256" key="19">
    <source>
        <dbReference type="SAM" id="SignalP"/>
    </source>
</evidence>
<evidence type="ECO:0000256" key="16">
    <source>
        <dbReference type="ARBA" id="ARBA00029636"/>
    </source>
</evidence>
<comment type="cofactor">
    <cofactor evidence="1">
        <name>Mn(2+)</name>
        <dbReference type="ChEBI" id="CHEBI:29035"/>
    </cofactor>
</comment>
<dbReference type="Gene3D" id="3.40.50.410">
    <property type="entry name" value="von Willebrand factor, type A domain"/>
    <property type="match status" value="1"/>
</dbReference>
<dbReference type="PROSITE" id="PS00135">
    <property type="entry name" value="TRYPSIN_SER"/>
    <property type="match status" value="1"/>
</dbReference>
<dbReference type="InterPro" id="IPR011360">
    <property type="entry name" value="Compl_C2_B"/>
</dbReference>
<organism evidence="23 24">
    <name type="scientific">Megalops atlanticus</name>
    <name type="common">Tarpon</name>
    <name type="synonym">Clupea gigantea</name>
    <dbReference type="NCBI Taxonomy" id="7932"/>
    <lineage>
        <taxon>Eukaryota</taxon>
        <taxon>Metazoa</taxon>
        <taxon>Chordata</taxon>
        <taxon>Craniata</taxon>
        <taxon>Vertebrata</taxon>
        <taxon>Euteleostomi</taxon>
        <taxon>Actinopterygii</taxon>
        <taxon>Neopterygii</taxon>
        <taxon>Teleostei</taxon>
        <taxon>Elopiformes</taxon>
        <taxon>Megalopidae</taxon>
        <taxon>Megalops</taxon>
    </lineage>
</organism>
<dbReference type="InterPro" id="IPR043504">
    <property type="entry name" value="Peptidase_S1_PA_chymotrypsin"/>
</dbReference>
<keyword evidence="12" id="KW-0720">Serine protease</keyword>
<dbReference type="FunFam" id="2.40.10.10:FF:000068">
    <property type="entry name" value="transmembrane protease serine 2"/>
    <property type="match status" value="1"/>
</dbReference>
<feature type="domain" description="VWFA" evidence="20">
    <location>
        <begin position="234"/>
        <end position="413"/>
    </location>
</feature>
<evidence type="ECO:0000259" key="22">
    <source>
        <dbReference type="PROSITE" id="PS50923"/>
    </source>
</evidence>
<evidence type="ECO:0000256" key="14">
    <source>
        <dbReference type="ARBA" id="ARBA00023157"/>
    </source>
</evidence>
<dbReference type="Pfam" id="PF00092">
    <property type="entry name" value="VWA"/>
    <property type="match status" value="1"/>
</dbReference>
<dbReference type="InterPro" id="IPR000436">
    <property type="entry name" value="Sushi_SCR_CCP_dom"/>
</dbReference>
<dbReference type="SMART" id="SM00327">
    <property type="entry name" value="VWA"/>
    <property type="match status" value="1"/>
</dbReference>
<comment type="cofactor">
    <cofactor evidence="2">
        <name>Mg(2+)</name>
        <dbReference type="ChEBI" id="CHEBI:18420"/>
    </cofactor>
</comment>
<accession>A0A9D3QBV3</accession>
<keyword evidence="11" id="KW-0378">Hydrolase</keyword>
<evidence type="ECO:0000256" key="7">
    <source>
        <dbReference type="ARBA" id="ARBA00022659"/>
    </source>
</evidence>
<dbReference type="PROSITE" id="PS50240">
    <property type="entry name" value="TRYPSIN_DOM"/>
    <property type="match status" value="1"/>
</dbReference>
<dbReference type="GO" id="GO:0009617">
    <property type="term" value="P:response to bacterium"/>
    <property type="evidence" value="ECO:0007669"/>
    <property type="project" value="TreeGrafter"/>
</dbReference>
<dbReference type="GO" id="GO:0006508">
    <property type="term" value="P:proteolysis"/>
    <property type="evidence" value="ECO:0007669"/>
    <property type="project" value="UniProtKB-KW"/>
</dbReference>
<evidence type="ECO:0000256" key="6">
    <source>
        <dbReference type="ARBA" id="ARBA00022588"/>
    </source>
</evidence>
<evidence type="ECO:0000256" key="12">
    <source>
        <dbReference type="ARBA" id="ARBA00022825"/>
    </source>
</evidence>
<dbReference type="PROSITE" id="PS50923">
    <property type="entry name" value="SUSHI"/>
    <property type="match status" value="3"/>
</dbReference>
<dbReference type="PRINTS" id="PR00722">
    <property type="entry name" value="CHYMOTRYPSIN"/>
</dbReference>
<dbReference type="SMART" id="SM00020">
    <property type="entry name" value="Tryp_SPc"/>
    <property type="match status" value="1"/>
</dbReference>
<evidence type="ECO:0000256" key="18">
    <source>
        <dbReference type="PROSITE-ProRule" id="PRU00302"/>
    </source>
</evidence>
<dbReference type="GO" id="GO:0004252">
    <property type="term" value="F:serine-type endopeptidase activity"/>
    <property type="evidence" value="ECO:0007669"/>
    <property type="project" value="InterPro"/>
</dbReference>
<evidence type="ECO:0000256" key="17">
    <source>
        <dbReference type="PIRSR" id="PIRSR001154-1"/>
    </source>
</evidence>
<feature type="domain" description="Sushi" evidence="22">
    <location>
        <begin position="25"/>
        <end position="85"/>
    </location>
</feature>
<dbReference type="SUPFAM" id="SSF50494">
    <property type="entry name" value="Trypsin-like serine proteases"/>
    <property type="match status" value="1"/>
</dbReference>
<dbReference type="SUPFAM" id="SSF53300">
    <property type="entry name" value="vWA-like"/>
    <property type="match status" value="1"/>
</dbReference>
<feature type="active site" description="Charge relay system" evidence="17">
    <location>
        <position position="526"/>
    </location>
</feature>
<feature type="chain" id="PRO_5039512537" description="C3/C5 convertase" evidence="19">
    <location>
        <begin position="20"/>
        <end position="705"/>
    </location>
</feature>
<dbReference type="SMART" id="SM00032">
    <property type="entry name" value="CCP"/>
    <property type="match status" value="3"/>
</dbReference>
<dbReference type="InterPro" id="IPR036465">
    <property type="entry name" value="vWFA_dom_sf"/>
</dbReference>
<dbReference type="Pfam" id="PF00089">
    <property type="entry name" value="Trypsin"/>
    <property type="match status" value="2"/>
</dbReference>
<evidence type="ECO:0000256" key="4">
    <source>
        <dbReference type="ARBA" id="ARBA00004613"/>
    </source>
</evidence>
<evidence type="ECO:0000256" key="5">
    <source>
        <dbReference type="ARBA" id="ARBA00022525"/>
    </source>
</evidence>
<evidence type="ECO:0000256" key="8">
    <source>
        <dbReference type="ARBA" id="ARBA00022670"/>
    </source>
</evidence>
<comment type="caution">
    <text evidence="23">The sequence shown here is derived from an EMBL/GenBank/DDBJ whole genome shotgun (WGS) entry which is preliminary data.</text>
</comment>
<dbReference type="FunFam" id="2.40.10.10:FF:000054">
    <property type="entry name" value="Complement C1r subcomponent"/>
    <property type="match status" value="1"/>
</dbReference>
<feature type="active site" description="Charge relay system" evidence="17">
    <location>
        <position position="471"/>
    </location>
</feature>
<evidence type="ECO:0000256" key="1">
    <source>
        <dbReference type="ARBA" id="ARBA00001936"/>
    </source>
</evidence>
<keyword evidence="9 19" id="KW-0732">Signal</keyword>
<evidence type="ECO:0000256" key="13">
    <source>
        <dbReference type="ARBA" id="ARBA00022859"/>
    </source>
</evidence>
<dbReference type="InterPro" id="IPR001254">
    <property type="entry name" value="Trypsin_dom"/>
</dbReference>
<evidence type="ECO:0000256" key="2">
    <source>
        <dbReference type="ARBA" id="ARBA00001946"/>
    </source>
</evidence>
<dbReference type="PANTHER" id="PTHR46393:SF7">
    <property type="entry name" value="COMPLEMENT C2"/>
    <property type="match status" value="1"/>
</dbReference>
<dbReference type="PIRSF" id="PIRSF001154">
    <property type="entry name" value="Compl_C2_B"/>
    <property type="match status" value="1"/>
</dbReference>
<feature type="disulfide bond" evidence="18">
    <location>
        <begin position="116"/>
        <end position="143"/>
    </location>
</feature>
<dbReference type="InterPro" id="IPR001314">
    <property type="entry name" value="Peptidase_S1A"/>
</dbReference>
<dbReference type="AlphaFoldDB" id="A0A9D3QBV3"/>
<dbReference type="CDD" id="cd01450">
    <property type="entry name" value="vWFA_subfamily_ECM"/>
    <property type="match status" value="1"/>
</dbReference>
<evidence type="ECO:0000256" key="15">
    <source>
        <dbReference type="ARBA" id="ARBA00023180"/>
    </source>
</evidence>
<keyword evidence="7 18" id="KW-0768">Sushi</keyword>
<dbReference type="EMBL" id="JAFDVH010000004">
    <property type="protein sequence ID" value="KAG7481133.1"/>
    <property type="molecule type" value="Genomic_DNA"/>
</dbReference>
<keyword evidence="8" id="KW-0645">Protease</keyword>
<evidence type="ECO:0000259" key="20">
    <source>
        <dbReference type="PROSITE" id="PS50234"/>
    </source>
</evidence>
<evidence type="ECO:0000256" key="10">
    <source>
        <dbReference type="ARBA" id="ARBA00022737"/>
    </source>
</evidence>
<evidence type="ECO:0000256" key="3">
    <source>
        <dbReference type="ARBA" id="ARBA00004241"/>
    </source>
</evidence>
<feature type="domain" description="Peptidase S1" evidence="21">
    <location>
        <begin position="431"/>
        <end position="699"/>
    </location>
</feature>
<keyword evidence="10" id="KW-0677">Repeat</keyword>
<dbReference type="PANTHER" id="PTHR46393">
    <property type="entry name" value="SUSHI DOMAIN-CONTAINING PROTEIN"/>
    <property type="match status" value="1"/>
</dbReference>
<feature type="domain" description="Sushi" evidence="22">
    <location>
        <begin position="148"/>
        <end position="205"/>
    </location>
</feature>
<feature type="disulfide bond" evidence="18">
    <location>
        <begin position="176"/>
        <end position="203"/>
    </location>
</feature>